<dbReference type="EMBL" id="JACHFN010000012">
    <property type="protein sequence ID" value="MBB5235439.1"/>
    <property type="molecule type" value="Genomic_DNA"/>
</dbReference>
<comment type="caution">
    <text evidence="2">The sequence shown here is derived from an EMBL/GenBank/DDBJ whole genome shotgun (WGS) entry which is preliminary data.</text>
</comment>
<evidence type="ECO:0000256" key="1">
    <source>
        <dbReference type="SAM" id="Phobius"/>
    </source>
</evidence>
<accession>A0A7W8GHJ0</accession>
<evidence type="ECO:0000313" key="3">
    <source>
        <dbReference type="Proteomes" id="UP000525389"/>
    </source>
</evidence>
<dbReference type="AlphaFoldDB" id="A0A7W8GHJ0"/>
<keyword evidence="1" id="KW-1133">Transmembrane helix</keyword>
<dbReference type="InterPro" id="IPR045713">
    <property type="entry name" value="DUF6069"/>
</dbReference>
<keyword evidence="3" id="KW-1185">Reference proteome</keyword>
<keyword evidence="1" id="KW-0812">Transmembrane</keyword>
<sequence>MTPVPASRALPALVRNGVLAALAASALTLAVLLGATGVGVPLGVSGPGETVLEIGAALVVTACVAGALGATLVLAALNAFARHPRRSFEVSALAVLALSLMPLLAGDLPAATAVSLGAMHLVAAAATMALLRPVARRSR</sequence>
<feature type="transmembrane region" description="Helical" evidence="1">
    <location>
        <begin position="111"/>
        <end position="131"/>
    </location>
</feature>
<feature type="transmembrane region" description="Helical" evidence="1">
    <location>
        <begin position="87"/>
        <end position="105"/>
    </location>
</feature>
<organism evidence="2 3">
    <name type="scientific">Deinococcus budaensis</name>
    <dbReference type="NCBI Taxonomy" id="1665626"/>
    <lineage>
        <taxon>Bacteria</taxon>
        <taxon>Thermotogati</taxon>
        <taxon>Deinococcota</taxon>
        <taxon>Deinococci</taxon>
        <taxon>Deinococcales</taxon>
        <taxon>Deinococcaceae</taxon>
        <taxon>Deinococcus</taxon>
    </lineage>
</organism>
<proteinExistence type="predicted"/>
<dbReference type="Pfam" id="PF19545">
    <property type="entry name" value="DUF6069"/>
    <property type="match status" value="1"/>
</dbReference>
<dbReference type="RefSeq" id="WP_184030640.1">
    <property type="nucleotide sequence ID" value="NZ_JACHFN010000012.1"/>
</dbReference>
<dbReference type="Proteomes" id="UP000525389">
    <property type="component" value="Unassembled WGS sequence"/>
</dbReference>
<evidence type="ECO:0000313" key="2">
    <source>
        <dbReference type="EMBL" id="MBB5235439.1"/>
    </source>
</evidence>
<feature type="transmembrane region" description="Helical" evidence="1">
    <location>
        <begin position="12"/>
        <end position="34"/>
    </location>
</feature>
<gene>
    <name evidence="2" type="ORF">HNQ09_002896</name>
</gene>
<reference evidence="2 3" key="1">
    <citation type="submission" date="2020-08" db="EMBL/GenBank/DDBJ databases">
        <title>Genomic Encyclopedia of Type Strains, Phase IV (KMG-IV): sequencing the most valuable type-strain genomes for metagenomic binning, comparative biology and taxonomic classification.</title>
        <authorList>
            <person name="Goeker M."/>
        </authorList>
    </citation>
    <scope>NUCLEOTIDE SEQUENCE [LARGE SCALE GENOMIC DNA]</scope>
    <source>
        <strain evidence="2 3">DSM 101791</strain>
    </source>
</reference>
<evidence type="ECO:0008006" key="4">
    <source>
        <dbReference type="Google" id="ProtNLM"/>
    </source>
</evidence>
<name>A0A7W8GHJ0_9DEIO</name>
<protein>
    <recommendedName>
        <fullName evidence="4">Cell envelope biogenesis protein OmpA</fullName>
    </recommendedName>
</protein>
<feature type="transmembrane region" description="Helical" evidence="1">
    <location>
        <begin position="54"/>
        <end position="80"/>
    </location>
</feature>
<keyword evidence="1" id="KW-0472">Membrane</keyword>